<dbReference type="AlphaFoldDB" id="A0A3B5A2L1"/>
<dbReference type="GeneTree" id="ENSGT00530000068118"/>
<name>A0A3B5A2L1_9TELE</name>
<dbReference type="RefSeq" id="XP_008298058.1">
    <property type="nucleotide sequence ID" value="XM_008299836.1"/>
</dbReference>
<dbReference type="GO" id="GO:0005886">
    <property type="term" value="C:plasma membrane"/>
    <property type="evidence" value="ECO:0007669"/>
    <property type="project" value="TreeGrafter"/>
</dbReference>
<sequence>MDLARLHPVAFLLAWITVAAGLVEPPANVTLYCHNLTNKLMWDYNQLTPGLKFHVHIQPYDGDAQELWVEPPDLQADLSFLPSETAEFFLTVSAVMGENRSSPSPEDGIVLTYSTVSLVQHDCYLDLPPVNVTIQPHDQVHVSFEHPWLFYKPKRRNRKSHDAQISERLPNFSYEIMLMDQGKWSHHSSCKDSVCESKLPVHVAKKTHCLKINGELKRMHVKSKQEYCTSTLEETPFHYYIYIIVAVVVLIALAAIFSMVYRKKTRPTLSLPSAMTFGDKMINSTNRTMGPVQEQVDPCEPSSPTPLLPDLKEDEKEFPPARDYDLRLPIGVSPLDEGVPDDRETGEPNVEGSEYMQGNNLEDGSDTGYEKRPVFVNLAPDETAEGYRG</sequence>
<proteinExistence type="predicted"/>
<dbReference type="PANTHER" id="PTHR20859">
    <property type="entry name" value="INTERFERON/INTERLEUKIN RECEPTOR"/>
    <property type="match status" value="1"/>
</dbReference>
<evidence type="ECO:0000313" key="7">
    <source>
        <dbReference type="RefSeq" id="XP_008298058.1"/>
    </source>
</evidence>
<dbReference type="SUPFAM" id="SSF49265">
    <property type="entry name" value="Fibronectin type III"/>
    <property type="match status" value="1"/>
</dbReference>
<dbReference type="InterPro" id="IPR036116">
    <property type="entry name" value="FN3_sf"/>
</dbReference>
<dbReference type="PANTHER" id="PTHR20859:SF87">
    <property type="entry name" value="CYTOKINE RECEPTOR FAMILY MEMBER B13-RELATED"/>
    <property type="match status" value="1"/>
</dbReference>
<keyword evidence="3" id="KW-0732">Signal</keyword>
<dbReference type="GO" id="GO:0004896">
    <property type="term" value="F:cytokine receptor activity"/>
    <property type="evidence" value="ECO:0007669"/>
    <property type="project" value="TreeGrafter"/>
</dbReference>
<evidence type="ECO:0000313" key="6">
    <source>
        <dbReference type="RefSeq" id="XP_008298055.1"/>
    </source>
</evidence>
<dbReference type="RefSeq" id="XP_008298055.1">
    <property type="nucleotide sequence ID" value="XM_008299833.1"/>
</dbReference>
<evidence type="ECO:0000256" key="1">
    <source>
        <dbReference type="SAM" id="MobiDB-lite"/>
    </source>
</evidence>
<organism evidence="4">
    <name type="scientific">Stegastes partitus</name>
    <name type="common">bicolor damselfish</name>
    <dbReference type="NCBI Taxonomy" id="144197"/>
    <lineage>
        <taxon>Eukaryota</taxon>
        <taxon>Metazoa</taxon>
        <taxon>Chordata</taxon>
        <taxon>Craniata</taxon>
        <taxon>Vertebrata</taxon>
        <taxon>Euteleostomi</taxon>
        <taxon>Actinopterygii</taxon>
        <taxon>Neopterygii</taxon>
        <taxon>Teleostei</taxon>
        <taxon>Neoteleostei</taxon>
        <taxon>Acanthomorphata</taxon>
        <taxon>Ovalentaria</taxon>
        <taxon>Pomacentridae</taxon>
        <taxon>Stegastes</taxon>
    </lineage>
</organism>
<feature type="transmembrane region" description="Helical" evidence="2">
    <location>
        <begin position="239"/>
        <end position="261"/>
    </location>
</feature>
<evidence type="ECO:0000256" key="2">
    <source>
        <dbReference type="SAM" id="Phobius"/>
    </source>
</evidence>
<reference evidence="4" key="1">
    <citation type="submission" date="2023-09" db="UniProtKB">
        <authorList>
            <consortium name="Ensembl"/>
        </authorList>
    </citation>
    <scope>IDENTIFICATION</scope>
</reference>
<dbReference type="STRING" id="144197.ENSSPAP00000012454"/>
<dbReference type="CTD" id="794493"/>
<dbReference type="InterPro" id="IPR013783">
    <property type="entry name" value="Ig-like_fold"/>
</dbReference>
<dbReference type="Gene3D" id="2.60.40.10">
    <property type="entry name" value="Immunoglobulins"/>
    <property type="match status" value="2"/>
</dbReference>
<evidence type="ECO:0000313" key="5">
    <source>
        <dbReference type="Proteomes" id="UP000694891"/>
    </source>
</evidence>
<reference evidence="6 7" key="2">
    <citation type="submission" date="2025-04" db="UniProtKB">
        <authorList>
            <consortium name="RefSeq"/>
        </authorList>
    </citation>
    <scope>IDENTIFICATION</scope>
</reference>
<gene>
    <name evidence="6 7" type="primary">LOC103370705</name>
</gene>
<feature type="chain" id="PRO_5044591590" evidence="3">
    <location>
        <begin position="22"/>
        <end position="389"/>
    </location>
</feature>
<feature type="region of interest" description="Disordered" evidence="1">
    <location>
        <begin position="291"/>
        <end position="318"/>
    </location>
</feature>
<feature type="signal peptide" evidence="3">
    <location>
        <begin position="1"/>
        <end position="21"/>
    </location>
</feature>
<keyword evidence="2" id="KW-1133">Transmembrane helix</keyword>
<dbReference type="Proteomes" id="UP000694891">
    <property type="component" value="Unplaced"/>
</dbReference>
<dbReference type="InterPro" id="IPR050650">
    <property type="entry name" value="Type-II_Cytokine-TF_Rcpt"/>
</dbReference>
<evidence type="ECO:0000313" key="4">
    <source>
        <dbReference type="Ensembl" id="ENSSPAP00000012454.1"/>
    </source>
</evidence>
<keyword evidence="5" id="KW-1185">Reference proteome</keyword>
<feature type="region of interest" description="Disordered" evidence="1">
    <location>
        <begin position="331"/>
        <end position="389"/>
    </location>
</feature>
<dbReference type="OrthoDB" id="8758322at2759"/>
<dbReference type="Ensembl" id="ENSSPAT00000012667.1">
    <property type="protein sequence ID" value="ENSSPAP00000012454.1"/>
    <property type="gene ID" value="ENSSPAG00000009451.1"/>
</dbReference>
<accession>A0A3B5A2L1</accession>
<keyword evidence="2" id="KW-0472">Membrane</keyword>
<keyword evidence="2" id="KW-0812">Transmembrane</keyword>
<evidence type="ECO:0000256" key="3">
    <source>
        <dbReference type="SAM" id="SignalP"/>
    </source>
</evidence>
<protein>
    <submittedName>
        <fullName evidence="6 7">Uncharacterized protein LOC103370705</fullName>
    </submittedName>
</protein>